<comment type="caution">
    <text evidence="5">The sequence shown here is derived from an EMBL/GenBank/DDBJ whole genome shotgun (WGS) entry which is preliminary data.</text>
</comment>
<dbReference type="RefSeq" id="WP_025167062.1">
    <property type="nucleotide sequence ID" value="NZ_AWSQ01000008.1"/>
</dbReference>
<dbReference type="PANTHER" id="PTHR30258:SF3">
    <property type="entry name" value="SLL1921 PROTEIN"/>
    <property type="match status" value="1"/>
</dbReference>
<name>A0A0A1YHI5_9PSED</name>
<dbReference type="GO" id="GO:0005886">
    <property type="term" value="C:plasma membrane"/>
    <property type="evidence" value="ECO:0007669"/>
    <property type="project" value="TreeGrafter"/>
</dbReference>
<dbReference type="OrthoDB" id="5442742at2"/>
<protein>
    <submittedName>
        <fullName evidence="5">Twitching motility protein PilT</fullName>
    </submittedName>
</protein>
<evidence type="ECO:0000256" key="2">
    <source>
        <dbReference type="ARBA" id="ARBA00022741"/>
    </source>
</evidence>
<keyword evidence="3" id="KW-0067">ATP-binding</keyword>
<reference evidence="5 6" key="1">
    <citation type="journal article" date="2014" name="Genome Announc.">
        <title>Draft Genome Sequence of Petroleum Oil-Degrading Marine Bacterium Pseudomonas taeanensis Strain MS-3, Isolated from a Crude Oil-Contaminated Seashore.</title>
        <authorList>
            <person name="Lee S.Y."/>
            <person name="Kim S.H."/>
            <person name="Lee D.G."/>
            <person name="Shin S."/>
            <person name="Yun S.H."/>
            <person name="Choi C.W."/>
            <person name="Chung Y.H."/>
            <person name="Choi J.S."/>
            <person name="Kahng H.Y."/>
            <person name="Kim S.I."/>
        </authorList>
    </citation>
    <scope>NUCLEOTIDE SEQUENCE [LARGE SCALE GENOMIC DNA]</scope>
    <source>
        <strain evidence="5 6">MS-3</strain>
    </source>
</reference>
<organism evidence="5 6">
    <name type="scientific">Pseudomonas taeanensis MS-3</name>
    <dbReference type="NCBI Taxonomy" id="1395571"/>
    <lineage>
        <taxon>Bacteria</taxon>
        <taxon>Pseudomonadati</taxon>
        <taxon>Pseudomonadota</taxon>
        <taxon>Gammaproteobacteria</taxon>
        <taxon>Pseudomonadales</taxon>
        <taxon>Pseudomonadaceae</taxon>
        <taxon>Pseudomonas</taxon>
    </lineage>
</organism>
<dbReference type="SUPFAM" id="SSF52540">
    <property type="entry name" value="P-loop containing nucleoside triphosphate hydrolases"/>
    <property type="match status" value="1"/>
</dbReference>
<keyword evidence="2" id="KW-0547">Nucleotide-binding</keyword>
<dbReference type="eggNOG" id="COG2805">
    <property type="taxonomic scope" value="Bacteria"/>
</dbReference>
<evidence type="ECO:0000259" key="4">
    <source>
        <dbReference type="Pfam" id="PF00437"/>
    </source>
</evidence>
<evidence type="ECO:0000256" key="1">
    <source>
        <dbReference type="ARBA" id="ARBA00006611"/>
    </source>
</evidence>
<dbReference type="STRING" id="1395571.TMS3_0120480"/>
<dbReference type="InterPro" id="IPR001482">
    <property type="entry name" value="T2SS/T4SS_dom"/>
</dbReference>
<dbReference type="GO" id="GO:0005524">
    <property type="term" value="F:ATP binding"/>
    <property type="evidence" value="ECO:0007669"/>
    <property type="project" value="UniProtKB-KW"/>
</dbReference>
<dbReference type="GO" id="GO:0016887">
    <property type="term" value="F:ATP hydrolysis activity"/>
    <property type="evidence" value="ECO:0007669"/>
    <property type="project" value="TreeGrafter"/>
</dbReference>
<evidence type="ECO:0000313" key="6">
    <source>
        <dbReference type="Proteomes" id="UP000030063"/>
    </source>
</evidence>
<evidence type="ECO:0000256" key="3">
    <source>
        <dbReference type="ARBA" id="ARBA00022840"/>
    </source>
</evidence>
<comment type="similarity">
    <text evidence="1">Belongs to the GSP E family.</text>
</comment>
<dbReference type="Gene3D" id="3.40.50.300">
    <property type="entry name" value="P-loop containing nucleotide triphosphate hydrolases"/>
    <property type="match status" value="1"/>
</dbReference>
<dbReference type="Proteomes" id="UP000030063">
    <property type="component" value="Unassembled WGS sequence"/>
</dbReference>
<evidence type="ECO:0000313" key="5">
    <source>
        <dbReference type="EMBL" id="KFX68124.1"/>
    </source>
</evidence>
<feature type="domain" description="Bacterial type II secretion system protein E" evidence="4">
    <location>
        <begin position="82"/>
        <end position="261"/>
    </location>
</feature>
<dbReference type="PANTHER" id="PTHR30258">
    <property type="entry name" value="TYPE II SECRETION SYSTEM PROTEIN GSPE-RELATED"/>
    <property type="match status" value="1"/>
</dbReference>
<gene>
    <name evidence="5" type="ORF">TMS3_0120480</name>
</gene>
<dbReference type="Pfam" id="PF00437">
    <property type="entry name" value="T2SSE"/>
    <property type="match status" value="1"/>
</dbReference>
<dbReference type="InterPro" id="IPR027417">
    <property type="entry name" value="P-loop_NTPase"/>
</dbReference>
<keyword evidence="6" id="KW-1185">Reference proteome</keyword>
<proteinExistence type="inferred from homology"/>
<dbReference type="AlphaFoldDB" id="A0A0A1YHI5"/>
<accession>A0A0A1YHI5</accession>
<dbReference type="EMBL" id="AWSQ01000008">
    <property type="protein sequence ID" value="KFX68124.1"/>
    <property type="molecule type" value="Genomic_DNA"/>
</dbReference>
<sequence>MSLITDAEFVDLYLGDDFADVKGLKGAGTSRVPVPEAWAAEIEEFRQRCQAVYQERQDPEFALSVEGTILRVTQFNDAFSGSVYVLRKSNAQIRDFNMLGFPREVAEALLDPGLRGLVLICGDMGTGKTSTAASLIVERLTRHGGIAFAVEDPTETNLNGQHGLGRCIQVQTSRRSGGYSEALTRTLRTGADLVLIGEIRDEDTAYQACKASLNGHLVIATMHSKSGPQAIEKLVTLAKPLAGNAYEVAAEGLQAVICQSLDTNGITRHLVAEPLLLTGADAPSIRNKIRRQEIHLVEDDTTRQKQASLWG</sequence>